<dbReference type="EMBL" id="WIXO01000001">
    <property type="protein sequence ID" value="MTE20300.1"/>
    <property type="molecule type" value="Genomic_DNA"/>
</dbReference>
<name>A0A6G2BDH9_9ACTN</name>
<gene>
    <name evidence="1" type="ORF">F0L17_14515</name>
</gene>
<dbReference type="AlphaFoldDB" id="A0A6G2BDH9"/>
<comment type="caution">
    <text evidence="1">The sequence shown here is derived from an EMBL/GenBank/DDBJ whole genome shotgun (WGS) entry which is preliminary data.</text>
</comment>
<accession>A0A6G2BDH9</accession>
<evidence type="ECO:0000313" key="1">
    <source>
        <dbReference type="EMBL" id="MTE20300.1"/>
    </source>
</evidence>
<protein>
    <submittedName>
        <fullName evidence="1">Uncharacterized protein</fullName>
    </submittedName>
</protein>
<reference evidence="1 2" key="1">
    <citation type="submission" date="2019-11" db="EMBL/GenBank/DDBJ databases">
        <authorList>
            <person name="Yuan L."/>
        </authorList>
    </citation>
    <scope>NUCLEOTIDE SEQUENCE [LARGE SCALE GENOMIC DNA]</scope>
    <source>
        <strain evidence="1 2">TRM43335</strain>
    </source>
</reference>
<dbReference type="OrthoDB" id="4338705at2"/>
<dbReference type="RefSeq" id="WP_155071411.1">
    <property type="nucleotide sequence ID" value="NZ_WIXO01000001.1"/>
</dbReference>
<dbReference type="Proteomes" id="UP000473014">
    <property type="component" value="Unassembled WGS sequence"/>
</dbReference>
<sequence length="133" mass="14689">MPASKAQRAATAERRSKAIAMRIGGADWQTIADALDYSDRAAAHKDVTRALEANRKAEAAQVEEMRDIETQRLDRLQAAFWPKALKGDTKAAEIVRRCIMDRAKLQGTTTPEKVEHTGGLRYEIVGVDPNDLA</sequence>
<evidence type="ECO:0000313" key="2">
    <source>
        <dbReference type="Proteomes" id="UP000473014"/>
    </source>
</evidence>
<proteinExistence type="predicted"/>
<organism evidence="1 2">
    <name type="scientific">Streptomyces taklimakanensis</name>
    <dbReference type="NCBI Taxonomy" id="2569853"/>
    <lineage>
        <taxon>Bacteria</taxon>
        <taxon>Bacillati</taxon>
        <taxon>Actinomycetota</taxon>
        <taxon>Actinomycetes</taxon>
        <taxon>Kitasatosporales</taxon>
        <taxon>Streptomycetaceae</taxon>
        <taxon>Streptomyces</taxon>
    </lineage>
</organism>
<keyword evidence="2" id="KW-1185">Reference proteome</keyword>